<dbReference type="InterPro" id="IPR019448">
    <property type="entry name" value="NT-C2"/>
</dbReference>
<evidence type="ECO:0000313" key="4">
    <source>
        <dbReference type="Proteomes" id="UP000326565"/>
    </source>
</evidence>
<feature type="compositionally biased region" description="Polar residues" evidence="1">
    <location>
        <begin position="230"/>
        <end position="259"/>
    </location>
</feature>
<evidence type="ECO:0000313" key="3">
    <source>
        <dbReference type="EMBL" id="KAB8078571.1"/>
    </source>
</evidence>
<organism evidence="3 4">
    <name type="scientific">Aspergillus leporis</name>
    <dbReference type="NCBI Taxonomy" id="41062"/>
    <lineage>
        <taxon>Eukaryota</taxon>
        <taxon>Fungi</taxon>
        <taxon>Dikarya</taxon>
        <taxon>Ascomycota</taxon>
        <taxon>Pezizomycotina</taxon>
        <taxon>Eurotiomycetes</taxon>
        <taxon>Eurotiomycetidae</taxon>
        <taxon>Eurotiales</taxon>
        <taxon>Aspergillaceae</taxon>
        <taxon>Aspergillus</taxon>
        <taxon>Aspergillus subgen. Circumdati</taxon>
    </lineage>
</organism>
<dbReference type="EMBL" id="ML732157">
    <property type="protein sequence ID" value="KAB8078571.1"/>
    <property type="molecule type" value="Genomic_DNA"/>
</dbReference>
<keyword evidence="4" id="KW-1185">Reference proteome</keyword>
<protein>
    <submittedName>
        <fullName evidence="3">Mitochondrial inner-membrane-bound regulator-domain-containing protein</fullName>
    </submittedName>
</protein>
<dbReference type="AlphaFoldDB" id="A0A5N5XD11"/>
<dbReference type="PROSITE" id="PS51840">
    <property type="entry name" value="C2_NT"/>
    <property type="match status" value="1"/>
</dbReference>
<dbReference type="Pfam" id="PF10358">
    <property type="entry name" value="NT-C2"/>
    <property type="match status" value="1"/>
</dbReference>
<dbReference type="Pfam" id="PF20776">
    <property type="entry name" value="SLS1_N"/>
    <property type="match status" value="1"/>
</dbReference>
<feature type="region of interest" description="Disordered" evidence="1">
    <location>
        <begin position="230"/>
        <end position="279"/>
    </location>
</feature>
<dbReference type="OrthoDB" id="3365224at2759"/>
<dbReference type="InterPro" id="IPR048400">
    <property type="entry name" value="SLS1_N"/>
</dbReference>
<dbReference type="PANTHER" id="PTHR21456:SF1">
    <property type="entry name" value="C2 NT-TYPE DOMAIN-CONTAINING PROTEIN"/>
    <property type="match status" value="1"/>
</dbReference>
<sequence length="906" mass="102032">MQAFVPKNRRIIDLNNVPLVNGTAFVKWRLPSSSSTEHHGHTDKAVIIDHRAYWNYEKTLQVRLTIDRNQSLHECEIHFEIIQEFEAGIGDTKNFLGRIRLNLAEYVDKSDDDDGIVRRYLMQDSKVNSTLKIGLAIRQVEGDRNFTTPPLKSAMVFGGIAGVVSSEQTEPDELGPLPSINTQSREAADMQDMYRRTLAASWNCRTDDIPADKLVEDLFAGSISWTSEVHDPQTSTTAESGLFPTTSKGTKNISANRLSPSFERRGRPKSSSSNQFRNDGNTVIKERIETFRAHYQPRDKLALNDWDNLRSDLQLSFTFQQLSDYVSEFKSDGLGPEEEQSIYGGLNTAEWKPGTSVFFETGLGSQKGVADRVATTQALKGKQLLAERILRDCWHLGIVNEVGQLDIRLPSHSLSLLLYSEHFSFEELASLHEAKIDVTHSLGLVRITGKQHPCESIREIVYDATARIREEEFELCPPENSSSKSKNRVFSPEFLSWVSETYGVAFQHGSNCPNKIFYLVENKHNADSARRTLNLAIYDTTQPPIPFGTYLPASEPIDVYNFDPELNVPLLDRQKPWFRWAVPSAQTAASRVSNTSYFDKHETRLSVELLKLLRATSSLQIGTAESHESITAAIGRCLFLRKPFFEDKTISASQLGKMSPPRTFITDIPRVMPFLHQLTPYSPEEHVQPHRICLVPSAIHANIFPQLEIEVGVSLTGPNVDVSMQSAKAILAESNVDYLLPECGFDLRFTRKLTHDLLEDTPLEILQGSLQDLFSKSVMKQGEIPLPVFSQLSLPNHLLGEAGQERDPYGYTTGEYMYLPVSDIRGTRVHQYNFQGHKLKYSFYESGPFRPYHTTDVFLDMDKVHEAGSPTSDNGDSQEPIEQKFNSFYSAACSFAFDLDRAGHAA</sequence>
<proteinExistence type="predicted"/>
<feature type="compositionally biased region" description="Polar residues" evidence="1">
    <location>
        <begin position="269"/>
        <end position="279"/>
    </location>
</feature>
<dbReference type="InterPro" id="IPR048401">
    <property type="entry name" value="SLS1_C"/>
</dbReference>
<accession>A0A5N5XD11</accession>
<feature type="domain" description="C2 NT-type" evidence="2">
    <location>
        <begin position="1"/>
        <end position="139"/>
    </location>
</feature>
<feature type="region of interest" description="Disordered" evidence="1">
    <location>
        <begin position="168"/>
        <end position="187"/>
    </location>
</feature>
<evidence type="ECO:0000259" key="2">
    <source>
        <dbReference type="PROSITE" id="PS51840"/>
    </source>
</evidence>
<dbReference type="InterPro" id="IPR039931">
    <property type="entry name" value="EEIG1/2-like"/>
</dbReference>
<dbReference type="PANTHER" id="PTHR21456">
    <property type="entry name" value="FAMILY WITH SEQUENCE SIMILARITY 102"/>
    <property type="match status" value="1"/>
</dbReference>
<dbReference type="InterPro" id="IPR048748">
    <property type="entry name" value="SLS1_KH2"/>
</dbReference>
<reference evidence="3 4" key="1">
    <citation type="submission" date="2019-04" db="EMBL/GenBank/DDBJ databases">
        <title>Friends and foes A comparative genomics study of 23 Aspergillus species from section Flavi.</title>
        <authorList>
            <consortium name="DOE Joint Genome Institute"/>
            <person name="Kjaerbolling I."/>
            <person name="Vesth T."/>
            <person name="Frisvad J.C."/>
            <person name="Nybo J.L."/>
            <person name="Theobald S."/>
            <person name="Kildgaard S."/>
            <person name="Isbrandt T."/>
            <person name="Kuo A."/>
            <person name="Sato A."/>
            <person name="Lyhne E.K."/>
            <person name="Kogle M.E."/>
            <person name="Wiebenga A."/>
            <person name="Kun R.S."/>
            <person name="Lubbers R.J."/>
            <person name="Makela M.R."/>
            <person name="Barry K."/>
            <person name="Chovatia M."/>
            <person name="Clum A."/>
            <person name="Daum C."/>
            <person name="Haridas S."/>
            <person name="He G."/>
            <person name="LaButti K."/>
            <person name="Lipzen A."/>
            <person name="Mondo S."/>
            <person name="Riley R."/>
            <person name="Salamov A."/>
            <person name="Simmons B.A."/>
            <person name="Magnuson J.K."/>
            <person name="Henrissat B."/>
            <person name="Mortensen U.H."/>
            <person name="Larsen T.O."/>
            <person name="Devries R.P."/>
            <person name="Grigoriev I.V."/>
            <person name="Machida M."/>
            <person name="Baker S.E."/>
            <person name="Andersen M.R."/>
        </authorList>
    </citation>
    <scope>NUCLEOTIDE SEQUENCE [LARGE SCALE GENOMIC DNA]</scope>
    <source>
        <strain evidence="3 4">CBS 151.66</strain>
    </source>
</reference>
<name>A0A5N5XD11_9EURO</name>
<dbReference type="Pfam" id="PF20777">
    <property type="entry name" value="KH_SLS1_2"/>
    <property type="match status" value="1"/>
</dbReference>
<dbReference type="Pfam" id="PF20778">
    <property type="entry name" value="SLS1_C"/>
    <property type="match status" value="1"/>
</dbReference>
<gene>
    <name evidence="3" type="ORF">BDV29DRAFT_187887</name>
</gene>
<dbReference type="Proteomes" id="UP000326565">
    <property type="component" value="Unassembled WGS sequence"/>
</dbReference>
<evidence type="ECO:0000256" key="1">
    <source>
        <dbReference type="SAM" id="MobiDB-lite"/>
    </source>
</evidence>